<comment type="function">
    <text evidence="1">Catalyzes the phosphorylation of riboflavin to FMN followed by the adenylation of FMN to FAD.</text>
</comment>
<evidence type="ECO:0000256" key="9">
    <source>
        <dbReference type="ARBA" id="ARBA00022777"/>
    </source>
</evidence>
<dbReference type="Pfam" id="PF06574">
    <property type="entry name" value="FAD_syn"/>
    <property type="match status" value="1"/>
</dbReference>
<evidence type="ECO:0000256" key="2">
    <source>
        <dbReference type="ARBA" id="ARBA00004726"/>
    </source>
</evidence>
<evidence type="ECO:0000256" key="8">
    <source>
        <dbReference type="ARBA" id="ARBA00022741"/>
    </source>
</evidence>
<evidence type="ECO:0000259" key="16">
    <source>
        <dbReference type="SMART" id="SM00904"/>
    </source>
</evidence>
<dbReference type="SMART" id="SM00904">
    <property type="entry name" value="Flavokinase"/>
    <property type="match status" value="1"/>
</dbReference>
<evidence type="ECO:0000256" key="10">
    <source>
        <dbReference type="ARBA" id="ARBA00022827"/>
    </source>
</evidence>
<dbReference type="PIRSF" id="PIRSF004491">
    <property type="entry name" value="FAD_Synth"/>
    <property type="match status" value="1"/>
</dbReference>
<dbReference type="InterPro" id="IPR015865">
    <property type="entry name" value="Riboflavin_kinase_bac/euk"/>
</dbReference>
<protein>
    <recommendedName>
        <fullName evidence="15">Riboflavin biosynthesis protein</fullName>
    </recommendedName>
    <domain>
        <recommendedName>
            <fullName evidence="15">Riboflavin kinase</fullName>
            <ecNumber evidence="15">2.7.1.26</ecNumber>
        </recommendedName>
        <alternativeName>
            <fullName evidence="15">Flavokinase</fullName>
        </alternativeName>
    </domain>
    <domain>
        <recommendedName>
            <fullName evidence="15">FMN adenylyltransferase</fullName>
            <ecNumber evidence="15">2.7.7.2</ecNumber>
        </recommendedName>
        <alternativeName>
            <fullName evidence="15">FAD pyrophosphorylase</fullName>
        </alternativeName>
        <alternativeName>
            <fullName evidence="15">FAD synthase</fullName>
        </alternativeName>
    </domain>
</protein>
<keyword evidence="18" id="KW-1185">Reference proteome</keyword>
<dbReference type="EC" id="2.7.1.26" evidence="15"/>
<dbReference type="EC" id="2.7.7.2" evidence="15"/>
<comment type="similarity">
    <text evidence="15">Belongs to the ribF family.</text>
</comment>
<comment type="pathway">
    <text evidence="3 15">Cofactor biosynthesis; FMN biosynthesis; FMN from riboflavin (ATP route): step 1/1.</text>
</comment>
<reference evidence="18" key="1">
    <citation type="journal article" date="2019" name="Int. J. Syst. Evol. Microbiol.">
        <title>The Global Catalogue of Microorganisms (GCM) 10K type strain sequencing project: providing services to taxonomists for standard genome sequencing and annotation.</title>
        <authorList>
            <consortium name="The Broad Institute Genomics Platform"/>
            <consortium name="The Broad Institute Genome Sequencing Center for Infectious Disease"/>
            <person name="Wu L."/>
            <person name="Ma J."/>
        </authorList>
    </citation>
    <scope>NUCLEOTIDE SEQUENCE [LARGE SCALE GENOMIC DNA]</scope>
    <source>
        <strain evidence="18">JCM 17664</strain>
    </source>
</reference>
<dbReference type="InterPro" id="IPR002606">
    <property type="entry name" value="Riboflavin_kinase_bac"/>
</dbReference>
<sequence>MLVHRDLDHLPAFQRAVLTIGTFDGVHCGHRQVIRQLRETAAACNGESVIITFEPHPREVLFPGNNDLHLLNTLDEKIRLLEQQGVDHLVIVPFTNAFSSQPAAAYIEDFLVRRFCPYRIIIGYDHHFGHQRQGNIGLLREVEARYGFRVVEIPPQVVHHLTVSSTKIREHLEAGHVALANELLGYDYFLSGTVVHGDRRGRELGYPTANIRPADKRKLIPGSGIYAVRARLDPAGGDGSALPEASSWLPAVMSIGYRPTFNGTDLRVEVHIFDFSADIYDRMLTVSLCDFIRPELKFENAEALVRQIEQDAQTAREMLIR</sequence>
<comment type="catalytic activity">
    <reaction evidence="13 15">
        <text>riboflavin + ATP = FMN + ADP + H(+)</text>
        <dbReference type="Rhea" id="RHEA:14357"/>
        <dbReference type="ChEBI" id="CHEBI:15378"/>
        <dbReference type="ChEBI" id="CHEBI:30616"/>
        <dbReference type="ChEBI" id="CHEBI:57986"/>
        <dbReference type="ChEBI" id="CHEBI:58210"/>
        <dbReference type="ChEBI" id="CHEBI:456216"/>
        <dbReference type="EC" id="2.7.1.26"/>
    </reaction>
</comment>
<dbReference type="PANTHER" id="PTHR22749:SF6">
    <property type="entry name" value="RIBOFLAVIN KINASE"/>
    <property type="match status" value="1"/>
</dbReference>
<dbReference type="Gene3D" id="3.40.50.620">
    <property type="entry name" value="HUPs"/>
    <property type="match status" value="1"/>
</dbReference>
<dbReference type="InterPro" id="IPR023465">
    <property type="entry name" value="Riboflavin_kinase_dom_sf"/>
</dbReference>
<evidence type="ECO:0000256" key="13">
    <source>
        <dbReference type="ARBA" id="ARBA00047880"/>
    </source>
</evidence>
<evidence type="ECO:0000313" key="18">
    <source>
        <dbReference type="Proteomes" id="UP001501207"/>
    </source>
</evidence>
<dbReference type="NCBIfam" id="TIGR00083">
    <property type="entry name" value="ribF"/>
    <property type="match status" value="1"/>
</dbReference>
<dbReference type="NCBIfam" id="NF004162">
    <property type="entry name" value="PRK05627.1-5"/>
    <property type="match status" value="1"/>
</dbReference>
<keyword evidence="5 15" id="KW-0288">FMN</keyword>
<evidence type="ECO:0000256" key="3">
    <source>
        <dbReference type="ARBA" id="ARBA00005201"/>
    </source>
</evidence>
<keyword evidence="8 15" id="KW-0547">Nucleotide-binding</keyword>
<evidence type="ECO:0000256" key="11">
    <source>
        <dbReference type="ARBA" id="ARBA00022840"/>
    </source>
</evidence>
<dbReference type="Proteomes" id="UP001501207">
    <property type="component" value="Unassembled WGS sequence"/>
</dbReference>
<dbReference type="CDD" id="cd02064">
    <property type="entry name" value="FAD_synthetase_N"/>
    <property type="match status" value="1"/>
</dbReference>
<dbReference type="Pfam" id="PF01687">
    <property type="entry name" value="Flavokinase"/>
    <property type="match status" value="1"/>
</dbReference>
<dbReference type="GO" id="GO:0016301">
    <property type="term" value="F:kinase activity"/>
    <property type="evidence" value="ECO:0007669"/>
    <property type="project" value="UniProtKB-KW"/>
</dbReference>
<evidence type="ECO:0000256" key="15">
    <source>
        <dbReference type="PIRNR" id="PIRNR004491"/>
    </source>
</evidence>
<keyword evidence="12" id="KW-0511">Multifunctional enzyme</keyword>
<keyword evidence="9 15" id="KW-0418">Kinase</keyword>
<evidence type="ECO:0000256" key="6">
    <source>
        <dbReference type="ARBA" id="ARBA00022679"/>
    </source>
</evidence>
<keyword evidence="11 15" id="KW-0067">ATP-binding</keyword>
<dbReference type="InterPro" id="IPR015864">
    <property type="entry name" value="FAD_synthase"/>
</dbReference>
<comment type="caution">
    <text evidence="17">The sequence shown here is derived from an EMBL/GenBank/DDBJ whole genome shotgun (WGS) entry which is preliminary data.</text>
</comment>
<evidence type="ECO:0000313" key="17">
    <source>
        <dbReference type="EMBL" id="GAA4303789.1"/>
    </source>
</evidence>
<feature type="domain" description="Riboflavin kinase" evidence="16">
    <location>
        <begin position="183"/>
        <end position="320"/>
    </location>
</feature>
<dbReference type="RefSeq" id="WP_344975584.1">
    <property type="nucleotide sequence ID" value="NZ_BAABFN010000001.1"/>
</dbReference>
<dbReference type="EMBL" id="BAABFN010000001">
    <property type="protein sequence ID" value="GAA4303789.1"/>
    <property type="molecule type" value="Genomic_DNA"/>
</dbReference>
<accession>A0ABP8FHA7</accession>
<evidence type="ECO:0000256" key="1">
    <source>
        <dbReference type="ARBA" id="ARBA00002121"/>
    </source>
</evidence>
<dbReference type="SUPFAM" id="SSF82114">
    <property type="entry name" value="Riboflavin kinase-like"/>
    <property type="match status" value="1"/>
</dbReference>
<evidence type="ECO:0000256" key="12">
    <source>
        <dbReference type="ARBA" id="ARBA00023268"/>
    </source>
</evidence>
<evidence type="ECO:0000256" key="5">
    <source>
        <dbReference type="ARBA" id="ARBA00022643"/>
    </source>
</evidence>
<comment type="pathway">
    <text evidence="2 15">Cofactor biosynthesis; FAD biosynthesis; FAD from FMN: step 1/1.</text>
</comment>
<dbReference type="InterPro" id="IPR023468">
    <property type="entry name" value="Riboflavin_kinase"/>
</dbReference>
<evidence type="ECO:0000256" key="14">
    <source>
        <dbReference type="ARBA" id="ARBA00049494"/>
    </source>
</evidence>
<comment type="catalytic activity">
    <reaction evidence="14 15">
        <text>FMN + ATP + H(+) = FAD + diphosphate</text>
        <dbReference type="Rhea" id="RHEA:17237"/>
        <dbReference type="ChEBI" id="CHEBI:15378"/>
        <dbReference type="ChEBI" id="CHEBI:30616"/>
        <dbReference type="ChEBI" id="CHEBI:33019"/>
        <dbReference type="ChEBI" id="CHEBI:57692"/>
        <dbReference type="ChEBI" id="CHEBI:58210"/>
        <dbReference type="EC" id="2.7.7.2"/>
    </reaction>
</comment>
<dbReference type="SUPFAM" id="SSF52374">
    <property type="entry name" value="Nucleotidylyl transferase"/>
    <property type="match status" value="1"/>
</dbReference>
<organism evidence="17 18">
    <name type="scientific">Compostibacter hankyongensis</name>
    <dbReference type="NCBI Taxonomy" id="1007089"/>
    <lineage>
        <taxon>Bacteria</taxon>
        <taxon>Pseudomonadati</taxon>
        <taxon>Bacteroidota</taxon>
        <taxon>Chitinophagia</taxon>
        <taxon>Chitinophagales</taxon>
        <taxon>Chitinophagaceae</taxon>
        <taxon>Compostibacter</taxon>
    </lineage>
</organism>
<evidence type="ECO:0000256" key="7">
    <source>
        <dbReference type="ARBA" id="ARBA00022695"/>
    </source>
</evidence>
<dbReference type="InterPro" id="IPR014729">
    <property type="entry name" value="Rossmann-like_a/b/a_fold"/>
</dbReference>
<name>A0ABP8FHA7_9BACT</name>
<keyword evidence="7 15" id="KW-0548">Nucleotidyltransferase</keyword>
<dbReference type="Gene3D" id="2.40.30.30">
    <property type="entry name" value="Riboflavin kinase-like"/>
    <property type="match status" value="1"/>
</dbReference>
<keyword evidence="10 15" id="KW-0274">FAD</keyword>
<dbReference type="NCBIfam" id="NF004160">
    <property type="entry name" value="PRK05627.1-3"/>
    <property type="match status" value="1"/>
</dbReference>
<keyword evidence="4 15" id="KW-0285">Flavoprotein</keyword>
<proteinExistence type="inferred from homology"/>
<gene>
    <name evidence="17" type="ORF">GCM10023143_07560</name>
</gene>
<keyword evidence="6 15" id="KW-0808">Transferase</keyword>
<evidence type="ECO:0000256" key="4">
    <source>
        <dbReference type="ARBA" id="ARBA00022630"/>
    </source>
</evidence>
<dbReference type="PANTHER" id="PTHR22749">
    <property type="entry name" value="RIBOFLAVIN KINASE/FMN ADENYLYLTRANSFERASE"/>
    <property type="match status" value="1"/>
</dbReference>